<evidence type="ECO:0000313" key="3">
    <source>
        <dbReference type="Proteomes" id="UP001500141"/>
    </source>
</evidence>
<evidence type="ECO:0000256" key="1">
    <source>
        <dbReference type="SAM" id="SignalP"/>
    </source>
</evidence>
<evidence type="ECO:0000313" key="2">
    <source>
        <dbReference type="EMBL" id="GAA4767627.1"/>
    </source>
</evidence>
<proteinExistence type="predicted"/>
<dbReference type="EMBL" id="BAABIP010000015">
    <property type="protein sequence ID" value="GAA4767627.1"/>
    <property type="molecule type" value="Genomic_DNA"/>
</dbReference>
<sequence length="445" mass="52057">MKFTFTTILSLFLALSTSAQNKQSKKPKSSIAKTSATEAIALPAISADSNTSVDTIHITKGKPALLLINVMAQNTAGYRDTREEKEILTNFDKSKLQIISITRHSFIVFENNQTLDISNFNNSYESKAFWNGKIKEQIQTEEGLQKSTEFFAKQMKVKKESSYVINAKKYKKELAQLTKKNIITDKSKKVMLAFLQMFSSPILEDLKETKIFNQDLAKIKEIKAYFSEKKVKKFLWRNIEFNQQGQPILFKSFKENNKIEAQISFEYENGMLSKISQMEIPSSVTYNDDKMIISKKMPDGEETKVYWLENDELLEKEYQLATDDNLAYNNTILEDKFENNCKIQTYNDQMFRKICFSKKDEVPFIHTFTSYQGENILQHYKVKLIKKNETTFERYLSESEDSKDQKENYKLFGTYQLNEKKQITSFKFIKDKTEKNIKIDYTYFQ</sequence>
<feature type="chain" id="PRO_5047319850" description="DUF4412 domain-containing protein" evidence="1">
    <location>
        <begin position="22"/>
        <end position="445"/>
    </location>
</feature>
<accession>A0ABP8ZVT2</accession>
<evidence type="ECO:0008006" key="4">
    <source>
        <dbReference type="Google" id="ProtNLM"/>
    </source>
</evidence>
<protein>
    <recommendedName>
        <fullName evidence="4">DUF4412 domain-containing protein</fullName>
    </recommendedName>
</protein>
<dbReference type="Proteomes" id="UP001500141">
    <property type="component" value="Unassembled WGS sequence"/>
</dbReference>
<keyword evidence="3" id="KW-1185">Reference proteome</keyword>
<feature type="signal peptide" evidence="1">
    <location>
        <begin position="1"/>
        <end position="21"/>
    </location>
</feature>
<name>A0ABP8ZVT2_9FLAO</name>
<reference evidence="3" key="1">
    <citation type="journal article" date="2019" name="Int. J. Syst. Evol. Microbiol.">
        <title>The Global Catalogue of Microorganisms (GCM) 10K type strain sequencing project: providing services to taxonomists for standard genome sequencing and annotation.</title>
        <authorList>
            <consortium name="The Broad Institute Genomics Platform"/>
            <consortium name="The Broad Institute Genome Sequencing Center for Infectious Disease"/>
            <person name="Wu L."/>
            <person name="Ma J."/>
        </authorList>
    </citation>
    <scope>NUCLEOTIDE SEQUENCE [LARGE SCALE GENOMIC DNA]</scope>
    <source>
        <strain evidence="3">JCM 18198</strain>
    </source>
</reference>
<keyword evidence="1" id="KW-0732">Signal</keyword>
<comment type="caution">
    <text evidence="2">The sequence shown here is derived from an EMBL/GenBank/DDBJ whole genome shotgun (WGS) entry which is preliminary data.</text>
</comment>
<organism evidence="2 3">
    <name type="scientific">Flavobacterium hankyongi</name>
    <dbReference type="NCBI Taxonomy" id="1176532"/>
    <lineage>
        <taxon>Bacteria</taxon>
        <taxon>Pseudomonadati</taxon>
        <taxon>Bacteroidota</taxon>
        <taxon>Flavobacteriia</taxon>
        <taxon>Flavobacteriales</taxon>
        <taxon>Flavobacteriaceae</taxon>
        <taxon>Flavobacterium</taxon>
    </lineage>
</organism>
<dbReference type="RefSeq" id="WP_264541987.1">
    <property type="nucleotide sequence ID" value="NZ_BAABIP010000015.1"/>
</dbReference>
<gene>
    <name evidence="2" type="ORF">GCM10023230_16750</name>
</gene>